<gene>
    <name evidence="1" type="ORF">LCGC14_0812690</name>
</gene>
<protein>
    <submittedName>
        <fullName evidence="1">Uncharacterized protein</fullName>
    </submittedName>
</protein>
<dbReference type="AlphaFoldDB" id="A0A0F9PL70"/>
<dbReference type="EMBL" id="LAZR01002245">
    <property type="protein sequence ID" value="KKN32545.1"/>
    <property type="molecule type" value="Genomic_DNA"/>
</dbReference>
<proteinExistence type="predicted"/>
<name>A0A0F9PL70_9ZZZZ</name>
<sequence>MKVTDAYNDGNRQIFYRITKLVEMPSFVKGAAITDPNDVPKLPNAVFADPVRRKFPLHTKTATWLSQLYFLENRHKYATPEAARVQEKIANAAKYFGIAGDTKTAATAWETHQETAPEDRSDADYAMVVKHGDQTIKRFPINNPTNVKAAAAHLYGNRMHYPYEWRHIAARKILHKAAELEVQNIESELHEYLIKAAGFGSTAPALAKEKLGQRFLMLPDQDQEMRVRVAKFAKAIGAMNGIPTPAEMIKLAKIIDRLDREYGFCQFYDQGVETPEEMLFTLTEKKAQLYRNGHFQLATGTYVPFAALSNVELNKVAQTIGDDFRKAVMADDSLDVDLEKFGKIAATLPRNDALILERALQSAGALDQQTMPSLEEVAS</sequence>
<evidence type="ECO:0000313" key="1">
    <source>
        <dbReference type="EMBL" id="KKN32545.1"/>
    </source>
</evidence>
<comment type="caution">
    <text evidence="1">The sequence shown here is derived from an EMBL/GenBank/DDBJ whole genome shotgun (WGS) entry which is preliminary data.</text>
</comment>
<organism evidence="1">
    <name type="scientific">marine sediment metagenome</name>
    <dbReference type="NCBI Taxonomy" id="412755"/>
    <lineage>
        <taxon>unclassified sequences</taxon>
        <taxon>metagenomes</taxon>
        <taxon>ecological metagenomes</taxon>
    </lineage>
</organism>
<accession>A0A0F9PL70</accession>
<reference evidence="1" key="1">
    <citation type="journal article" date="2015" name="Nature">
        <title>Complex archaea that bridge the gap between prokaryotes and eukaryotes.</title>
        <authorList>
            <person name="Spang A."/>
            <person name="Saw J.H."/>
            <person name="Jorgensen S.L."/>
            <person name="Zaremba-Niedzwiedzka K."/>
            <person name="Martijn J."/>
            <person name="Lind A.E."/>
            <person name="van Eijk R."/>
            <person name="Schleper C."/>
            <person name="Guy L."/>
            <person name="Ettema T.J."/>
        </authorList>
    </citation>
    <scope>NUCLEOTIDE SEQUENCE</scope>
</reference>